<keyword evidence="9 19" id="KW-0285">Flavoprotein</keyword>
<evidence type="ECO:0000256" key="11">
    <source>
        <dbReference type="ARBA" id="ARBA00022857"/>
    </source>
</evidence>
<dbReference type="PANTHER" id="PTHR21071">
    <property type="entry name" value="UDP-N-ACETYLENOLPYRUVOYLGLUCOSAMINE REDUCTASE"/>
    <property type="match status" value="1"/>
</dbReference>
<comment type="subcellular location">
    <subcellularLocation>
        <location evidence="3 19">Cytoplasm</location>
    </subcellularLocation>
</comment>
<organism evidence="21 22">
    <name type="scientific">Ichthyobacterium seriolicida</name>
    <dbReference type="NCBI Taxonomy" id="242600"/>
    <lineage>
        <taxon>Bacteria</taxon>
        <taxon>Pseudomonadati</taxon>
        <taxon>Bacteroidota</taxon>
        <taxon>Flavobacteriia</taxon>
        <taxon>Flavobacteriales</taxon>
        <taxon>Ichthyobacteriaceae</taxon>
        <taxon>Ichthyobacterium</taxon>
    </lineage>
</organism>
<keyword evidence="8 19" id="KW-0132">Cell division</keyword>
<dbReference type="NCBIfam" id="TIGR00179">
    <property type="entry name" value="murB"/>
    <property type="match status" value="1"/>
</dbReference>
<evidence type="ECO:0000313" key="21">
    <source>
        <dbReference type="EMBL" id="BAV94334.1"/>
    </source>
</evidence>
<feature type="domain" description="FAD-binding PCMH-type" evidence="20">
    <location>
        <begin position="16"/>
        <end position="184"/>
    </location>
</feature>
<dbReference type="Pfam" id="PF01565">
    <property type="entry name" value="FAD_binding_4"/>
    <property type="match status" value="1"/>
</dbReference>
<dbReference type="NCBIfam" id="NF000755">
    <property type="entry name" value="PRK00046.1"/>
    <property type="match status" value="1"/>
</dbReference>
<dbReference type="Proteomes" id="UP000243197">
    <property type="component" value="Chromosome"/>
</dbReference>
<dbReference type="PROSITE" id="PS51387">
    <property type="entry name" value="FAD_PCMH"/>
    <property type="match status" value="1"/>
</dbReference>
<evidence type="ECO:0000256" key="2">
    <source>
        <dbReference type="ARBA" id="ARBA00003921"/>
    </source>
</evidence>
<evidence type="ECO:0000256" key="19">
    <source>
        <dbReference type="HAMAP-Rule" id="MF_00037"/>
    </source>
</evidence>
<dbReference type="Gene3D" id="3.90.78.10">
    <property type="entry name" value="UDP-N-acetylenolpyruvoylglucosamine reductase, C-terminal domain"/>
    <property type="match status" value="1"/>
</dbReference>
<keyword evidence="10 19" id="KW-0274">FAD</keyword>
<evidence type="ECO:0000256" key="5">
    <source>
        <dbReference type="ARBA" id="ARBA00012518"/>
    </source>
</evidence>
<dbReference type="HAMAP" id="MF_00037">
    <property type="entry name" value="MurB"/>
    <property type="match status" value="1"/>
</dbReference>
<name>A0A1J1E4U2_9FLAO</name>
<evidence type="ECO:0000256" key="16">
    <source>
        <dbReference type="ARBA" id="ARBA00023316"/>
    </source>
</evidence>
<evidence type="ECO:0000259" key="20">
    <source>
        <dbReference type="PROSITE" id="PS51387"/>
    </source>
</evidence>
<protein>
    <recommendedName>
        <fullName evidence="6 19">UDP-N-acetylenolpyruvoylglucosamine reductase</fullName>
        <ecNumber evidence="5 19">1.3.1.98</ecNumber>
    </recommendedName>
    <alternativeName>
        <fullName evidence="17 19">UDP-N-acetylmuramate dehydrogenase</fullName>
    </alternativeName>
</protein>
<dbReference type="PANTHER" id="PTHR21071:SF4">
    <property type="entry name" value="UDP-N-ACETYLENOLPYRUVOYLGLUCOSAMINE REDUCTASE"/>
    <property type="match status" value="1"/>
</dbReference>
<evidence type="ECO:0000313" key="22">
    <source>
        <dbReference type="Proteomes" id="UP000243197"/>
    </source>
</evidence>
<comment type="catalytic activity">
    <reaction evidence="18 19">
        <text>UDP-N-acetyl-alpha-D-muramate + NADP(+) = UDP-N-acetyl-3-O-(1-carboxyvinyl)-alpha-D-glucosamine + NADPH + H(+)</text>
        <dbReference type="Rhea" id="RHEA:12248"/>
        <dbReference type="ChEBI" id="CHEBI:15378"/>
        <dbReference type="ChEBI" id="CHEBI:57783"/>
        <dbReference type="ChEBI" id="CHEBI:58349"/>
        <dbReference type="ChEBI" id="CHEBI:68483"/>
        <dbReference type="ChEBI" id="CHEBI:70757"/>
        <dbReference type="EC" id="1.3.1.98"/>
    </reaction>
</comment>
<comment type="pathway">
    <text evidence="4 19">Cell wall biogenesis; peptidoglycan biosynthesis.</text>
</comment>
<dbReference type="InterPro" id="IPR016166">
    <property type="entry name" value="FAD-bd_PCMH"/>
</dbReference>
<dbReference type="SUPFAM" id="SSF56194">
    <property type="entry name" value="Uridine diphospho-N-Acetylenolpyruvylglucosamine reductase, MurB, C-terminal domain"/>
    <property type="match status" value="1"/>
</dbReference>
<dbReference type="GO" id="GO:0008762">
    <property type="term" value="F:UDP-N-acetylmuramate dehydrogenase activity"/>
    <property type="evidence" value="ECO:0007669"/>
    <property type="project" value="UniProtKB-UniRule"/>
</dbReference>
<keyword evidence="16 19" id="KW-0961">Cell wall biogenesis/degradation</keyword>
<dbReference type="OrthoDB" id="9804753at2"/>
<dbReference type="InterPro" id="IPR036635">
    <property type="entry name" value="MurB_C_sf"/>
</dbReference>
<keyword evidence="22" id="KW-1185">Reference proteome</keyword>
<dbReference type="Gene3D" id="3.30.43.10">
    <property type="entry name" value="Uridine Diphospho-n-acetylenolpyruvylglucosamine Reductase, domain 2"/>
    <property type="match status" value="1"/>
</dbReference>
<keyword evidence="12 19" id="KW-0133">Cell shape</keyword>
<comment type="function">
    <text evidence="2 19">Cell wall formation.</text>
</comment>
<dbReference type="GO" id="GO:0005829">
    <property type="term" value="C:cytosol"/>
    <property type="evidence" value="ECO:0007669"/>
    <property type="project" value="TreeGrafter"/>
</dbReference>
<evidence type="ECO:0000256" key="17">
    <source>
        <dbReference type="ARBA" id="ARBA00031026"/>
    </source>
</evidence>
<evidence type="ECO:0000256" key="14">
    <source>
        <dbReference type="ARBA" id="ARBA00023002"/>
    </source>
</evidence>
<dbReference type="EC" id="1.3.1.98" evidence="5 19"/>
<dbReference type="InterPro" id="IPR011601">
    <property type="entry name" value="MurB_C"/>
</dbReference>
<dbReference type="EMBL" id="AP014564">
    <property type="protein sequence ID" value="BAV94334.1"/>
    <property type="molecule type" value="Genomic_DNA"/>
</dbReference>
<dbReference type="GO" id="GO:0051301">
    <property type="term" value="P:cell division"/>
    <property type="evidence" value="ECO:0007669"/>
    <property type="project" value="UniProtKB-KW"/>
</dbReference>
<dbReference type="GO" id="GO:0009252">
    <property type="term" value="P:peptidoglycan biosynthetic process"/>
    <property type="evidence" value="ECO:0007669"/>
    <property type="project" value="UniProtKB-UniRule"/>
</dbReference>
<feature type="active site" evidence="19">
    <location>
        <position position="332"/>
    </location>
</feature>
<evidence type="ECO:0000256" key="18">
    <source>
        <dbReference type="ARBA" id="ARBA00048914"/>
    </source>
</evidence>
<evidence type="ECO:0000256" key="10">
    <source>
        <dbReference type="ARBA" id="ARBA00022827"/>
    </source>
</evidence>
<dbReference type="AlphaFoldDB" id="A0A1J1E4U2"/>
<dbReference type="GO" id="GO:0071949">
    <property type="term" value="F:FAD binding"/>
    <property type="evidence" value="ECO:0007669"/>
    <property type="project" value="InterPro"/>
</dbReference>
<dbReference type="InterPro" id="IPR016169">
    <property type="entry name" value="FAD-bd_PCMH_sub2"/>
</dbReference>
<evidence type="ECO:0000256" key="6">
    <source>
        <dbReference type="ARBA" id="ARBA00015188"/>
    </source>
</evidence>
<dbReference type="Pfam" id="PF02873">
    <property type="entry name" value="MurB_C"/>
    <property type="match status" value="1"/>
</dbReference>
<dbReference type="InterPro" id="IPR006094">
    <property type="entry name" value="Oxid_FAD_bind_N"/>
</dbReference>
<evidence type="ECO:0000256" key="12">
    <source>
        <dbReference type="ARBA" id="ARBA00022960"/>
    </source>
</evidence>
<evidence type="ECO:0000256" key="3">
    <source>
        <dbReference type="ARBA" id="ARBA00004496"/>
    </source>
</evidence>
<keyword evidence="13 19" id="KW-0573">Peptidoglycan synthesis</keyword>
<evidence type="ECO:0000256" key="15">
    <source>
        <dbReference type="ARBA" id="ARBA00023306"/>
    </source>
</evidence>
<dbReference type="GO" id="GO:0071555">
    <property type="term" value="P:cell wall organization"/>
    <property type="evidence" value="ECO:0007669"/>
    <property type="project" value="UniProtKB-KW"/>
</dbReference>
<dbReference type="UniPathway" id="UPA00219"/>
<evidence type="ECO:0000256" key="7">
    <source>
        <dbReference type="ARBA" id="ARBA00022490"/>
    </source>
</evidence>
<accession>A0A1J1E4U2</accession>
<comment type="similarity">
    <text evidence="19">Belongs to the MurB family.</text>
</comment>
<reference evidence="21 22" key="1">
    <citation type="submission" date="2014-03" db="EMBL/GenBank/DDBJ databases">
        <title>complete genome sequence of Flavobacteriaceae bacterium JBKA-6.</title>
        <authorList>
            <person name="Takano T."/>
            <person name="Nakamura Y."/>
            <person name="Takuma S."/>
            <person name="Yasuike M."/>
            <person name="Matsuyama T."/>
            <person name="Sakai T."/>
            <person name="Fujiwara A."/>
            <person name="Kimoto K."/>
            <person name="Fukuda Y."/>
            <person name="Kondo H."/>
            <person name="Hirono I."/>
            <person name="Nakayasu C."/>
        </authorList>
    </citation>
    <scope>NUCLEOTIDE SEQUENCE [LARGE SCALE GENOMIC DNA]</scope>
    <source>
        <strain evidence="21 22">JBKA-6</strain>
    </source>
</reference>
<keyword evidence="11 19" id="KW-0521">NADP</keyword>
<evidence type="ECO:0000256" key="1">
    <source>
        <dbReference type="ARBA" id="ARBA00001974"/>
    </source>
</evidence>
<evidence type="ECO:0000256" key="4">
    <source>
        <dbReference type="ARBA" id="ARBA00004752"/>
    </source>
</evidence>
<feature type="active site" description="Proton donor" evidence="19">
    <location>
        <position position="235"/>
    </location>
</feature>
<evidence type="ECO:0000256" key="9">
    <source>
        <dbReference type="ARBA" id="ARBA00022630"/>
    </source>
</evidence>
<dbReference type="Gene3D" id="3.30.465.10">
    <property type="match status" value="1"/>
</dbReference>
<evidence type="ECO:0000256" key="13">
    <source>
        <dbReference type="ARBA" id="ARBA00022984"/>
    </source>
</evidence>
<dbReference type="GO" id="GO:0008360">
    <property type="term" value="P:regulation of cell shape"/>
    <property type="evidence" value="ECO:0007669"/>
    <property type="project" value="UniProtKB-KW"/>
</dbReference>
<dbReference type="InterPro" id="IPR003170">
    <property type="entry name" value="MurB"/>
</dbReference>
<evidence type="ECO:0000256" key="8">
    <source>
        <dbReference type="ARBA" id="ARBA00022618"/>
    </source>
</evidence>
<proteinExistence type="inferred from homology"/>
<keyword evidence="7 19" id="KW-0963">Cytoplasm</keyword>
<feature type="active site" evidence="19">
    <location>
        <position position="160"/>
    </location>
</feature>
<dbReference type="SUPFAM" id="SSF56176">
    <property type="entry name" value="FAD-binding/transporter-associated domain-like"/>
    <property type="match status" value="1"/>
</dbReference>
<comment type="cofactor">
    <cofactor evidence="1 19">
        <name>FAD</name>
        <dbReference type="ChEBI" id="CHEBI:57692"/>
    </cofactor>
</comment>
<dbReference type="InterPro" id="IPR016167">
    <property type="entry name" value="FAD-bd_PCMH_sub1"/>
</dbReference>
<keyword evidence="15 19" id="KW-0131">Cell cycle</keyword>
<gene>
    <name evidence="19" type="primary">murB</name>
    <name evidence="21" type="ORF">JBKA6_0321</name>
</gene>
<dbReference type="InterPro" id="IPR036318">
    <property type="entry name" value="FAD-bd_PCMH-like_sf"/>
</dbReference>
<dbReference type="KEGG" id="ise:JBKA6_0321"/>
<keyword evidence="14 19" id="KW-0560">Oxidoreductase</keyword>
<sequence>MILENISLKKYNTFGVDITAKCFLEIKCEEQLREVLLQNDKPKFVLGGGSNILFTKNLDRLVLRISNKGKKILKEDRDSILVKVESGEIWSDFVVWCINNDLGGLENLSSIPGNVGSAPIQNIGAYGVEVKNYIENLEAIEIATGKKKVFSNTECEFGYRDSIFKQRAKNNYVIISVTFKLTKKSHTIKSSYGDIKCELQNKKIENPSIKDISEIVTAIRKRKLPDPLKIGNGGSFFKNATIPKSHFNHLKESYPKIPNYPDDNNNLVKISSAWLIEQCGFKGHRIGDAGVSCNQALILVNYGNASGGEILSLANDIRQSVQTKFNINLETEVNIIT</sequence>